<accession>A0ABP7UX60</accession>
<dbReference type="InterPro" id="IPR012338">
    <property type="entry name" value="Beta-lactam/transpept-like"/>
</dbReference>
<name>A0ABP7UX60_9BACT</name>
<comment type="caution">
    <text evidence="3">The sequence shown here is derived from an EMBL/GenBank/DDBJ whole genome shotgun (WGS) entry which is preliminary data.</text>
</comment>
<feature type="signal peptide" evidence="1">
    <location>
        <begin position="1"/>
        <end position="19"/>
    </location>
</feature>
<gene>
    <name evidence="3" type="ORF">GCM10022409_47450</name>
</gene>
<feature type="chain" id="PRO_5047206618" description="Beta-lactamase-related domain-containing protein" evidence="1">
    <location>
        <begin position="20"/>
        <end position="432"/>
    </location>
</feature>
<organism evidence="3 4">
    <name type="scientific">Hymenobacter glaciei</name>
    <dbReference type="NCBI Taxonomy" id="877209"/>
    <lineage>
        <taxon>Bacteria</taxon>
        <taxon>Pseudomonadati</taxon>
        <taxon>Bacteroidota</taxon>
        <taxon>Cytophagia</taxon>
        <taxon>Cytophagales</taxon>
        <taxon>Hymenobacteraceae</taxon>
        <taxon>Hymenobacter</taxon>
    </lineage>
</organism>
<feature type="domain" description="Beta-lactamase-related" evidence="2">
    <location>
        <begin position="29"/>
        <end position="290"/>
    </location>
</feature>
<dbReference type="RefSeq" id="WP_345059596.1">
    <property type="nucleotide sequence ID" value="NZ_BAABDK010000035.1"/>
</dbReference>
<dbReference type="InterPro" id="IPR050789">
    <property type="entry name" value="Diverse_Enzym_Activities"/>
</dbReference>
<evidence type="ECO:0000259" key="2">
    <source>
        <dbReference type="Pfam" id="PF00144"/>
    </source>
</evidence>
<dbReference type="EMBL" id="BAABDK010000035">
    <property type="protein sequence ID" value="GAA4054840.1"/>
    <property type="molecule type" value="Genomic_DNA"/>
</dbReference>
<dbReference type="InterPro" id="IPR001466">
    <property type="entry name" value="Beta-lactam-related"/>
</dbReference>
<evidence type="ECO:0000256" key="1">
    <source>
        <dbReference type="SAM" id="SignalP"/>
    </source>
</evidence>
<protein>
    <recommendedName>
        <fullName evidence="2">Beta-lactamase-related domain-containing protein</fullName>
    </recommendedName>
</protein>
<dbReference type="Pfam" id="PF00144">
    <property type="entry name" value="Beta-lactamase"/>
    <property type="match status" value="1"/>
</dbReference>
<evidence type="ECO:0000313" key="4">
    <source>
        <dbReference type="Proteomes" id="UP001501469"/>
    </source>
</evidence>
<dbReference type="Gene3D" id="3.40.710.10">
    <property type="entry name" value="DD-peptidase/beta-lactamase superfamily"/>
    <property type="match status" value="1"/>
</dbReference>
<keyword evidence="1" id="KW-0732">Signal</keyword>
<dbReference type="Proteomes" id="UP001501469">
    <property type="component" value="Unassembled WGS sequence"/>
</dbReference>
<keyword evidence="4" id="KW-1185">Reference proteome</keyword>
<dbReference type="SUPFAM" id="SSF56601">
    <property type="entry name" value="beta-lactamase/transpeptidase-like"/>
    <property type="match status" value="1"/>
</dbReference>
<dbReference type="PANTHER" id="PTHR43283">
    <property type="entry name" value="BETA-LACTAMASE-RELATED"/>
    <property type="match status" value="1"/>
</dbReference>
<evidence type="ECO:0000313" key="3">
    <source>
        <dbReference type="EMBL" id="GAA4054840.1"/>
    </source>
</evidence>
<proteinExistence type="predicted"/>
<reference evidence="4" key="1">
    <citation type="journal article" date="2019" name="Int. J. Syst. Evol. Microbiol.">
        <title>The Global Catalogue of Microorganisms (GCM) 10K type strain sequencing project: providing services to taxonomists for standard genome sequencing and annotation.</title>
        <authorList>
            <consortium name="The Broad Institute Genomics Platform"/>
            <consortium name="The Broad Institute Genome Sequencing Center for Infectious Disease"/>
            <person name="Wu L."/>
            <person name="Ma J."/>
        </authorList>
    </citation>
    <scope>NUCLEOTIDE SEQUENCE [LARGE SCALE GENOMIC DNA]</scope>
    <source>
        <strain evidence="4">JCM 17225</strain>
    </source>
</reference>
<sequence length="432" mass="48153">MKHLALCLLLLTTAATLRAQSAAPPSAQLDAYFAALTAQKKFNGNVLVASQGQELLRETYNIPGQSDSLRVAPDSRFIIASVSKLFIKYGVLVLVQQGRLGLQDPVSKFLPDFPRGRDITVAHLLNHQSGLPRELRNTRQLDQVSLVRTIELAQQETLLFEPGTRTQYSNVGFFVLHRIVDLASPHGYTAFVQRDILRPFGMKHTGEFNATGRVRRFAYGFATDERRRIRPVAAVAINRFETGNYYASLDDLARFAAGLFSGQVLTAESAQHLLNAEGAVVQAGGRPGYRAYFYQHPAKQLTFLLMSNYSDMPFEKVIQDVPRIVAGEPYQLPVAMNRREVAVPAAVLQHYTGRFVLEADPAQVFEVRVEKGLLLLVEKDGTTTRFRPDGETTFFDDPESAEGLRFELDPTTQAYRLILLSDGLTLPTKRLP</sequence>